<feature type="compositionally biased region" description="Basic and acidic residues" evidence="1">
    <location>
        <begin position="57"/>
        <end position="69"/>
    </location>
</feature>
<dbReference type="STRING" id="5454.A0A163GLP9"/>
<gene>
    <name evidence="2" type="ORF">ST47_g3930</name>
</gene>
<dbReference type="AlphaFoldDB" id="A0A163GLP9"/>
<accession>A0A163GLP9</accession>
<feature type="compositionally biased region" description="Polar residues" evidence="1">
    <location>
        <begin position="1"/>
        <end position="11"/>
    </location>
</feature>
<dbReference type="OrthoDB" id="3691720at2759"/>
<evidence type="ECO:0000313" key="3">
    <source>
        <dbReference type="Proteomes" id="UP000076837"/>
    </source>
</evidence>
<proteinExistence type="predicted"/>
<dbReference type="EMBL" id="JYNV01000148">
    <property type="protein sequence ID" value="KZM24911.1"/>
    <property type="molecule type" value="Genomic_DNA"/>
</dbReference>
<protein>
    <submittedName>
        <fullName evidence="2">Uncharacterized protein</fullName>
    </submittedName>
</protein>
<feature type="region of interest" description="Disordered" evidence="1">
    <location>
        <begin position="592"/>
        <end position="625"/>
    </location>
</feature>
<feature type="region of interest" description="Disordered" evidence="1">
    <location>
        <begin position="194"/>
        <end position="228"/>
    </location>
</feature>
<feature type="region of interest" description="Disordered" evidence="1">
    <location>
        <begin position="1"/>
        <end position="71"/>
    </location>
</feature>
<feature type="region of interest" description="Disordered" evidence="1">
    <location>
        <begin position="404"/>
        <end position="428"/>
    </location>
</feature>
<feature type="compositionally biased region" description="Low complexity" evidence="1">
    <location>
        <begin position="198"/>
        <end position="211"/>
    </location>
</feature>
<keyword evidence="3" id="KW-1185">Reference proteome</keyword>
<name>A0A163GLP9_DIDRA</name>
<evidence type="ECO:0000313" key="2">
    <source>
        <dbReference type="EMBL" id="KZM24911.1"/>
    </source>
</evidence>
<evidence type="ECO:0000256" key="1">
    <source>
        <dbReference type="SAM" id="MobiDB-lite"/>
    </source>
</evidence>
<dbReference type="Proteomes" id="UP000076837">
    <property type="component" value="Unassembled WGS sequence"/>
</dbReference>
<reference evidence="2 3" key="1">
    <citation type="journal article" date="2016" name="Sci. Rep.">
        <title>Draft genome sequencing and secretome analysis of fungal phytopathogen Ascochyta rabiei provides insight into the necrotrophic effector repertoire.</title>
        <authorList>
            <person name="Verma S."/>
            <person name="Gazara R.K."/>
            <person name="Nizam S."/>
            <person name="Parween S."/>
            <person name="Chattopadhyay D."/>
            <person name="Verma P.K."/>
        </authorList>
    </citation>
    <scope>NUCLEOTIDE SEQUENCE [LARGE SCALE GENOMIC DNA]</scope>
    <source>
        <strain evidence="2 3">ArDII</strain>
    </source>
</reference>
<organism evidence="2 3">
    <name type="scientific">Didymella rabiei</name>
    <name type="common">Chickpea ascochyta blight fungus</name>
    <name type="synonym">Mycosphaerella rabiei</name>
    <dbReference type="NCBI Taxonomy" id="5454"/>
    <lineage>
        <taxon>Eukaryota</taxon>
        <taxon>Fungi</taxon>
        <taxon>Dikarya</taxon>
        <taxon>Ascomycota</taxon>
        <taxon>Pezizomycotina</taxon>
        <taxon>Dothideomycetes</taxon>
        <taxon>Pleosporomycetidae</taxon>
        <taxon>Pleosporales</taxon>
        <taxon>Pleosporineae</taxon>
        <taxon>Didymellaceae</taxon>
        <taxon>Ascochyta</taxon>
    </lineage>
</organism>
<feature type="compositionally biased region" description="Basic and acidic residues" evidence="1">
    <location>
        <begin position="26"/>
        <end position="50"/>
    </location>
</feature>
<sequence length="663" mass="73038">MPPNRTAQTSTEVKKAYKKNGAAISERTHKQLQRGHDLEERAAREREAEKRRKAVKEKREERERKEKAARQQLGVGLATQMIGYSHTQAHLKKGMEAFLGVNKKRQDDERTRREMEARSREEELSKKLEAIAQNIEEEPFDDDDMEDVMLHLPVLAEQCGESWDEDLDDNTLLEVHDLVMSDPIEEPAHEPISVLPCPATAQPTPQAAANSPQPPNVSPQNATTSSSKTQLLLGADTLNTQPPKLDVGSGDMEFTRTHGPINKAVEAVLGELPGETIELLSQDTVALTSDWNPAQGLLYKLNPLGLPPHRLRVKVGCVVVCLRDLNTSSQLSKSQHVRVLRVENERLDCLTLDGQLAGTQTVITRVPFPAKYRNDDRFPFTRTQYPVRVATDYALPDISREPAQPGFKLPSINGRPRPSASVKMAPPPSIKPRIQASSNPGFKFPGIPASKVPLPKPSAPVKTTISSICTLDGWDDFLESGTQIARELSAETTSMNSVSNTLVRPSPIAETSPPFSTQDLDFSLDDLEDEPQVQLVTKSTKTTEAVTPTRTIKFPPSVRPGPLSRTANIRRIDTQSDRMPHLLVQPQKSTLLKSKKQMEPPPKPTILAKKPCAPASRLASPPLSVTTATTSRAFDDFGMSTQDATSFFDDDDDLAFGSPSIAV</sequence>
<comment type="caution">
    <text evidence="2">The sequence shown here is derived from an EMBL/GenBank/DDBJ whole genome shotgun (WGS) entry which is preliminary data.</text>
</comment>